<keyword evidence="4" id="KW-1015">Disulfide bond</keyword>
<dbReference type="InterPro" id="IPR003609">
    <property type="entry name" value="Pan_app"/>
</dbReference>
<dbReference type="AlphaFoldDB" id="A0A6P8HM82"/>
<dbReference type="InterPro" id="IPR014716">
    <property type="entry name" value="Fibrinogen_a/b/g_C_1"/>
</dbReference>
<feature type="signal peptide" evidence="5">
    <location>
        <begin position="1"/>
        <end position="21"/>
    </location>
</feature>
<dbReference type="InterPro" id="IPR002181">
    <property type="entry name" value="Fibrinogen_a/b/g_C_dom"/>
</dbReference>
<dbReference type="SUPFAM" id="SSF56496">
    <property type="entry name" value="Fibrinogen C-terminal domain-like"/>
    <property type="match status" value="1"/>
</dbReference>
<evidence type="ECO:0000313" key="10">
    <source>
        <dbReference type="RefSeq" id="XP_031556826.1"/>
    </source>
</evidence>
<organism evidence="8 10">
    <name type="scientific">Actinia tenebrosa</name>
    <name type="common">Australian red waratah sea anemone</name>
    <dbReference type="NCBI Taxonomy" id="6105"/>
    <lineage>
        <taxon>Eukaryota</taxon>
        <taxon>Metazoa</taxon>
        <taxon>Cnidaria</taxon>
        <taxon>Anthozoa</taxon>
        <taxon>Hexacorallia</taxon>
        <taxon>Actiniaria</taxon>
        <taxon>Actiniidae</taxon>
        <taxon>Actinia</taxon>
    </lineage>
</organism>
<keyword evidence="5" id="KW-0732">Signal</keyword>
<dbReference type="RefSeq" id="XP_031556825.1">
    <property type="nucleotide sequence ID" value="XM_031700965.1"/>
</dbReference>
<dbReference type="GO" id="GO:0070492">
    <property type="term" value="F:oligosaccharide binding"/>
    <property type="evidence" value="ECO:0007669"/>
    <property type="project" value="TreeGrafter"/>
</dbReference>
<gene>
    <name evidence="9 10" type="primary">LOC116293525</name>
</gene>
<dbReference type="GO" id="GO:0046872">
    <property type="term" value="F:metal ion binding"/>
    <property type="evidence" value="ECO:0007669"/>
    <property type="project" value="UniProtKB-KW"/>
</dbReference>
<sequence length="331" mass="37249">MKSQLVFVFILFLLKHKVTYATMWPTKQYSEKDVYLQGFTLESFTVDKVFDCHMKCEDHILCTSINIILTENKCELKYSTKAEHPANFTIRPNTIYMEVRDYIKAPGSGKEKPVVSCSWWKKIEQNAKSGVYWITLNEPIKAFQSSAFQVFCEMITDGGGWTLVYSYTFTRYSTFKSTSNAVTPIPNWPVAWSPMGWSPQSTTTPLSESSYSAMEFKLWKNFGTEYLLKSSITNWVACVEGTGSLVRWVAGSLTCRVVNAITSPCTDVAPNKLVLLPCGPSYNKDDKFQFLLDGSSTPDCWPAHDPCGTSPFGSSNHKTNVANPSGTVYIR</sequence>
<proteinExistence type="predicted"/>
<protein>
    <submittedName>
        <fullName evidence="9 10">Uncharacterized protein LOC116293525</fullName>
    </submittedName>
</protein>
<evidence type="ECO:0000313" key="8">
    <source>
        <dbReference type="Proteomes" id="UP000515163"/>
    </source>
</evidence>
<dbReference type="Pfam" id="PF00147">
    <property type="entry name" value="Fibrinogen_C"/>
    <property type="match status" value="1"/>
</dbReference>
<evidence type="ECO:0000259" key="7">
    <source>
        <dbReference type="Pfam" id="PF00147"/>
    </source>
</evidence>
<evidence type="ECO:0000256" key="4">
    <source>
        <dbReference type="ARBA" id="ARBA00023157"/>
    </source>
</evidence>
<evidence type="ECO:0000259" key="6">
    <source>
        <dbReference type="Pfam" id="PF00024"/>
    </source>
</evidence>
<evidence type="ECO:0000256" key="2">
    <source>
        <dbReference type="ARBA" id="ARBA00022734"/>
    </source>
</evidence>
<reference evidence="9 10" key="1">
    <citation type="submission" date="2025-04" db="UniProtKB">
        <authorList>
            <consortium name="RefSeq"/>
        </authorList>
    </citation>
    <scope>IDENTIFICATION</scope>
    <source>
        <tissue evidence="9 10">Tentacle</tissue>
    </source>
</reference>
<dbReference type="PANTHER" id="PTHR16146:SF46">
    <property type="entry name" value="INTELECTIN-1A-RELATED"/>
    <property type="match status" value="1"/>
</dbReference>
<dbReference type="PANTHER" id="PTHR16146">
    <property type="entry name" value="INTELECTIN"/>
    <property type="match status" value="1"/>
</dbReference>
<dbReference type="Gene3D" id="3.90.215.10">
    <property type="entry name" value="Gamma Fibrinogen, chain A, domain 1"/>
    <property type="match status" value="1"/>
</dbReference>
<feature type="chain" id="PRO_5044653060" evidence="5">
    <location>
        <begin position="22"/>
        <end position="331"/>
    </location>
</feature>
<evidence type="ECO:0000256" key="3">
    <source>
        <dbReference type="ARBA" id="ARBA00022837"/>
    </source>
</evidence>
<dbReference type="KEGG" id="aten:116293525"/>
<keyword evidence="2" id="KW-0430">Lectin</keyword>
<name>A0A6P8HM82_ACTTE</name>
<feature type="domain" description="Fibrinogen C-terminal" evidence="7">
    <location>
        <begin position="126"/>
        <end position="165"/>
    </location>
</feature>
<dbReference type="Pfam" id="PF00024">
    <property type="entry name" value="PAN_1"/>
    <property type="match status" value="1"/>
</dbReference>
<keyword evidence="8" id="KW-1185">Reference proteome</keyword>
<dbReference type="RefSeq" id="XP_031556826.1">
    <property type="nucleotide sequence ID" value="XM_031700966.1"/>
</dbReference>
<evidence type="ECO:0000256" key="1">
    <source>
        <dbReference type="ARBA" id="ARBA00022723"/>
    </source>
</evidence>
<feature type="domain" description="Apple" evidence="6">
    <location>
        <begin position="34"/>
        <end position="98"/>
    </location>
</feature>
<dbReference type="OrthoDB" id="10277183at2759"/>
<dbReference type="InterPro" id="IPR036056">
    <property type="entry name" value="Fibrinogen-like_C"/>
</dbReference>
<dbReference type="GeneID" id="116293525"/>
<keyword evidence="3" id="KW-0106">Calcium</keyword>
<evidence type="ECO:0000256" key="5">
    <source>
        <dbReference type="SAM" id="SignalP"/>
    </source>
</evidence>
<dbReference type="Proteomes" id="UP000515163">
    <property type="component" value="Unplaced"/>
</dbReference>
<accession>A0A6P8HM82</accession>
<evidence type="ECO:0000313" key="9">
    <source>
        <dbReference type="RefSeq" id="XP_031556825.1"/>
    </source>
</evidence>
<dbReference type="GO" id="GO:0005615">
    <property type="term" value="C:extracellular space"/>
    <property type="evidence" value="ECO:0007669"/>
    <property type="project" value="TreeGrafter"/>
</dbReference>
<keyword evidence="1" id="KW-0479">Metal-binding</keyword>
<dbReference type="NCBIfam" id="NF040941">
    <property type="entry name" value="GGGWT_bact"/>
    <property type="match status" value="1"/>
</dbReference>